<dbReference type="InterPro" id="IPR008271">
    <property type="entry name" value="Ser/Thr_kinase_AS"/>
</dbReference>
<dbReference type="SMART" id="SM00220">
    <property type="entry name" value="S_TKc"/>
    <property type="match status" value="1"/>
</dbReference>
<feature type="region of interest" description="Disordered" evidence="4">
    <location>
        <begin position="817"/>
        <end position="838"/>
    </location>
</feature>
<dbReference type="PANTHER" id="PTHR24346:SF93">
    <property type="entry name" value="NUAK FAMILY SNF1-LIKE KINASE 1"/>
    <property type="match status" value="1"/>
</dbReference>
<dbReference type="InterPro" id="IPR000719">
    <property type="entry name" value="Prot_kinase_dom"/>
</dbReference>
<sequence length="1157" mass="126182">MDWWQPHTTELNTMMSNTKQLSSSCSSGPPTLETALTDDERALSSEDNPRERALVREWVRENVRGPVRQQLLRTPRDGPALGVSLQVTPIDTFCAVNIATVFENREKMVLVMEYAAGGELYDYLSDRKVLTEEESRRIFRQIATAVYYCHKHKICHRDLKLENILLDEHGSAKIADFGLSNVFNDQRLLSTFCGSPLYASPEIVKGTPYHGPEVDCWSLGVLLYTLVYGAMPFDGSNFKRLVRQISNGDYFEPKKPSPASPLIRDMLNVAPARRADIEKICSHWWVNKGYEESCLDVAEELANQTPVRLDLLLSLAPPGPGVGSDKLMVGSENDGDGTAGMDDTAMVPARSQSVGSLMELDHPTVERKIREFETDKRRGSTGADYKDAPPKRKLEDERGIGKLPLVYLCVLGPRLAPWSAAEVAAGDWNSVESVEGCWLIALEPGVGESQWYFWLLVPGGCQRSPLNEVGEVLIGVMGGWKRAGEGAVRGNWVAVSVDCSNTFLSCHLYHLLGVWHKAGTMDNLTRGEQAVKFPGCISTEDAAHAGAKRKDRSRRRERERSSERRQHRSSSSSSKHAAERIPLKEDATATAASEDMEVDVQLEGAVALPSAEEVPVEPEPPSAEPPAEQESPAAKSPAKSVKKKTKAVPDKSKAVSEKGSNEQASSKDSCVEVPVESASEVPEGGVEEKDVLVQKHVVPSEDEKGDEEKVVGEAVDVKDSEVKSKKDGTKMKKVVSKTKKNKSDLTLGKLGSPEKSGGSTPEDLASPTRTVERRRSKIFETAEKFNHLLSGGSEPAGAKPKKVFIPGVKVSDAKQAFERKSSISGPSVPSPGPVKSATVKKVAEPVVNGSSPVSSEVCEAANPAPCTADAAEDVKVSKPQDTVKSVTKNEPGESQVGKTSELVYESETMVNGKNNLADAENEDEVELKLVPALPIKDKSSEQEEARIKKLREAREIISNAITEENKKDIGDIMKRIAPGRPPVPAIKTKSVAGSGPTSPTSQLPEKKIEPEKNDTTSPEKKSSKVEIILKSATLPRRKTSKAEIKLDYPNGKVPPVEFRTEVAQMVGGATLPMMPNRLKTQRSEVAFPVAAAPPASQHSRPDIKKKLTRDVLWAKEARHGPSVLVCVRPDTLGDKFDSYLQRGTGVWSVYRTDAVVF</sequence>
<name>A0ABQ9GGE7_9NEOP</name>
<feature type="compositionally biased region" description="Basic and acidic residues" evidence="4">
    <location>
        <begin position="647"/>
        <end position="660"/>
    </location>
</feature>
<keyword evidence="2" id="KW-0067">ATP-binding</keyword>
<feature type="region of interest" description="Disordered" evidence="4">
    <location>
        <begin position="541"/>
        <end position="593"/>
    </location>
</feature>
<feature type="region of interest" description="Disordered" evidence="4">
    <location>
        <begin position="871"/>
        <end position="904"/>
    </location>
</feature>
<feature type="region of interest" description="Disordered" evidence="4">
    <location>
        <begin position="974"/>
        <end position="1024"/>
    </location>
</feature>
<feature type="compositionally biased region" description="Low complexity" evidence="4">
    <location>
        <begin position="671"/>
        <end position="683"/>
    </location>
</feature>
<feature type="compositionally biased region" description="Polar residues" evidence="4">
    <location>
        <begin position="879"/>
        <end position="888"/>
    </location>
</feature>
<evidence type="ECO:0000313" key="7">
    <source>
        <dbReference type="Proteomes" id="UP001159363"/>
    </source>
</evidence>
<feature type="compositionally biased region" description="Basic and acidic residues" evidence="4">
    <location>
        <begin position="686"/>
        <end position="730"/>
    </location>
</feature>
<comment type="caution">
    <text evidence="6">The sequence shown here is derived from an EMBL/GenBank/DDBJ whole genome shotgun (WGS) entry which is preliminary data.</text>
</comment>
<evidence type="ECO:0000259" key="5">
    <source>
        <dbReference type="PROSITE" id="PS50011"/>
    </source>
</evidence>
<feature type="compositionally biased region" description="Basic and acidic residues" evidence="4">
    <location>
        <begin position="1004"/>
        <end position="1024"/>
    </location>
</feature>
<dbReference type="Gene3D" id="1.10.510.10">
    <property type="entry name" value="Transferase(Phosphotransferase) domain 1"/>
    <property type="match status" value="1"/>
</dbReference>
<feature type="compositionally biased region" description="Basic and acidic residues" evidence="4">
    <location>
        <begin position="576"/>
        <end position="587"/>
    </location>
</feature>
<dbReference type="PROSITE" id="PS50011">
    <property type="entry name" value="PROTEIN_KINASE_DOM"/>
    <property type="match status" value="1"/>
</dbReference>
<organism evidence="6 7">
    <name type="scientific">Dryococelus australis</name>
    <dbReference type="NCBI Taxonomy" id="614101"/>
    <lineage>
        <taxon>Eukaryota</taxon>
        <taxon>Metazoa</taxon>
        <taxon>Ecdysozoa</taxon>
        <taxon>Arthropoda</taxon>
        <taxon>Hexapoda</taxon>
        <taxon>Insecta</taxon>
        <taxon>Pterygota</taxon>
        <taxon>Neoptera</taxon>
        <taxon>Polyneoptera</taxon>
        <taxon>Phasmatodea</taxon>
        <taxon>Verophasmatodea</taxon>
        <taxon>Anareolatae</taxon>
        <taxon>Phasmatidae</taxon>
        <taxon>Eurycanthinae</taxon>
        <taxon>Dryococelus</taxon>
    </lineage>
</organism>
<feature type="region of interest" description="Disordered" evidence="4">
    <location>
        <begin position="609"/>
        <end position="778"/>
    </location>
</feature>
<dbReference type="PANTHER" id="PTHR24346">
    <property type="entry name" value="MAP/MICROTUBULE AFFINITY-REGULATING KINASE"/>
    <property type="match status" value="1"/>
</dbReference>
<keyword evidence="7" id="KW-1185">Reference proteome</keyword>
<feature type="compositionally biased region" description="Basic and acidic residues" evidence="4">
    <location>
        <begin position="554"/>
        <end position="564"/>
    </location>
</feature>
<feature type="compositionally biased region" description="Low complexity" evidence="4">
    <location>
        <begin position="625"/>
        <end position="639"/>
    </location>
</feature>
<evidence type="ECO:0000256" key="4">
    <source>
        <dbReference type="SAM" id="MobiDB-lite"/>
    </source>
</evidence>
<dbReference type="PROSITE" id="PS00108">
    <property type="entry name" value="PROTEIN_KINASE_ST"/>
    <property type="match status" value="1"/>
</dbReference>
<evidence type="ECO:0000256" key="3">
    <source>
        <dbReference type="SAM" id="Coils"/>
    </source>
</evidence>
<keyword evidence="3" id="KW-0175">Coiled coil</keyword>
<feature type="domain" description="Protein kinase" evidence="5">
    <location>
        <begin position="1"/>
        <end position="286"/>
    </location>
</feature>
<evidence type="ECO:0000256" key="2">
    <source>
        <dbReference type="ARBA" id="ARBA00022840"/>
    </source>
</evidence>
<dbReference type="Pfam" id="PF00069">
    <property type="entry name" value="Pkinase"/>
    <property type="match status" value="1"/>
</dbReference>
<feature type="compositionally biased region" description="Basic residues" evidence="4">
    <location>
        <begin position="731"/>
        <end position="740"/>
    </location>
</feature>
<protein>
    <recommendedName>
        <fullName evidence="5">Protein kinase domain-containing protein</fullName>
    </recommendedName>
</protein>
<keyword evidence="1" id="KW-0547">Nucleotide-binding</keyword>
<reference evidence="6 7" key="1">
    <citation type="submission" date="2023-02" db="EMBL/GenBank/DDBJ databases">
        <title>LHISI_Scaffold_Assembly.</title>
        <authorList>
            <person name="Stuart O.P."/>
            <person name="Cleave R."/>
            <person name="Magrath M.J.L."/>
            <person name="Mikheyev A.S."/>
        </authorList>
    </citation>
    <scope>NUCLEOTIDE SEQUENCE [LARGE SCALE GENOMIC DNA]</scope>
    <source>
        <strain evidence="6">Daus_M_001</strain>
        <tissue evidence="6">Leg muscle</tissue>
    </source>
</reference>
<accession>A0ABQ9GGE7</accession>
<feature type="coiled-coil region" evidence="3">
    <location>
        <begin position="940"/>
        <end position="967"/>
    </location>
</feature>
<evidence type="ECO:0000313" key="6">
    <source>
        <dbReference type="EMBL" id="KAJ8870586.1"/>
    </source>
</evidence>
<dbReference type="SUPFAM" id="SSF56112">
    <property type="entry name" value="Protein kinase-like (PK-like)"/>
    <property type="match status" value="1"/>
</dbReference>
<proteinExistence type="predicted"/>
<gene>
    <name evidence="6" type="ORF">PR048_029609</name>
</gene>
<dbReference type="InterPro" id="IPR011009">
    <property type="entry name" value="Kinase-like_dom_sf"/>
</dbReference>
<evidence type="ECO:0000256" key="1">
    <source>
        <dbReference type="ARBA" id="ARBA00022741"/>
    </source>
</evidence>
<dbReference type="EMBL" id="JARBHB010000013">
    <property type="protein sequence ID" value="KAJ8870586.1"/>
    <property type="molecule type" value="Genomic_DNA"/>
</dbReference>
<dbReference type="Proteomes" id="UP001159363">
    <property type="component" value="Chromosome 12"/>
</dbReference>